<dbReference type="AlphaFoldDB" id="A0A2S6GLC0"/>
<evidence type="ECO:0000313" key="4">
    <source>
        <dbReference type="Proteomes" id="UP000238071"/>
    </source>
</evidence>
<dbReference type="InterPro" id="IPR025295">
    <property type="entry name" value="eCIS_core_dom"/>
</dbReference>
<evidence type="ECO:0000256" key="1">
    <source>
        <dbReference type="SAM" id="MobiDB-lite"/>
    </source>
</evidence>
<evidence type="ECO:0000259" key="2">
    <source>
        <dbReference type="Pfam" id="PF13699"/>
    </source>
</evidence>
<organism evidence="3 4">
    <name type="scientific">Methylobacter tundripaludum</name>
    <dbReference type="NCBI Taxonomy" id="173365"/>
    <lineage>
        <taxon>Bacteria</taxon>
        <taxon>Pseudomonadati</taxon>
        <taxon>Pseudomonadota</taxon>
        <taxon>Gammaproteobacteria</taxon>
        <taxon>Methylococcales</taxon>
        <taxon>Methylococcaceae</taxon>
        <taxon>Methylobacter</taxon>
    </lineage>
</organism>
<feature type="compositionally biased region" description="Polar residues" evidence="1">
    <location>
        <begin position="1"/>
        <end position="11"/>
    </location>
</feature>
<evidence type="ECO:0000313" key="3">
    <source>
        <dbReference type="EMBL" id="PPK65973.1"/>
    </source>
</evidence>
<reference evidence="3 4" key="1">
    <citation type="submission" date="2018-02" db="EMBL/GenBank/DDBJ databases">
        <title>Subsurface microbial communities from deep shales in Ohio and West Virginia, USA.</title>
        <authorList>
            <person name="Wrighton K."/>
        </authorList>
    </citation>
    <scope>NUCLEOTIDE SEQUENCE [LARGE SCALE GENOMIC DNA]</scope>
    <source>
        <strain evidence="3 4">OWC-G53F</strain>
    </source>
</reference>
<sequence length="469" mass="51132">MKVTQKQINNDSNRRSTTEATQSRWQNQLAQMANNSTEAVAQRAFIAGINNSPRMLAQRQRIESYIDPDRQQTTAQRVEQNANNTGLPDHLKSGIESLSGMSMDNVKVHYNSAQPAQLNALAYAQGTDIHIAPGQERHLPHEAWHVVQQAQGRVLPTMQMKNGVPVNDDKGLEQEADVMGIKAANAGHSEGFADAKAGLSHETVHALASSSSIVQRVNKNVTALAARRLNKARDAINYTKATIPRAGNQTTALTAGNINPYFRLKVMRNEQPPARYGHVYPAPPYWDFTSDAARTLARNNPADYVKAKARLAHGGNCGEHADVAYSYLRVNAVGEKIAKCSIDGLDHAFVLIGDLRTWIGDSDSEIAVADPWPTQAKATLWEDHFAYTSWHMDINQNRSMVADGQDVEPLISAGLQLTPEGQQVIAETLSPVDTAHFVGNVGHLWTHPRASAAGKEYDHLDPAGAAAGN</sequence>
<keyword evidence="4" id="KW-1185">Reference proteome</keyword>
<feature type="domain" description="eCIS core" evidence="2">
    <location>
        <begin position="87"/>
        <end position="152"/>
    </location>
</feature>
<name>A0A2S6GLC0_9GAMM</name>
<proteinExistence type="predicted"/>
<dbReference type="Proteomes" id="UP000238071">
    <property type="component" value="Unassembled WGS sequence"/>
</dbReference>
<gene>
    <name evidence="3" type="ORF">B0F88_1185</name>
</gene>
<comment type="caution">
    <text evidence="3">The sequence shown here is derived from an EMBL/GenBank/DDBJ whole genome shotgun (WGS) entry which is preliminary data.</text>
</comment>
<dbReference type="Pfam" id="PF13699">
    <property type="entry name" value="eCIS_core"/>
    <property type="match status" value="1"/>
</dbReference>
<accession>A0A2S6GLC0</accession>
<dbReference type="EMBL" id="PTIY01000018">
    <property type="protein sequence ID" value="PPK65973.1"/>
    <property type="molecule type" value="Genomic_DNA"/>
</dbReference>
<protein>
    <submittedName>
        <fullName evidence="3">Uncharacterized protein DUF4157</fullName>
    </submittedName>
</protein>
<feature type="region of interest" description="Disordered" evidence="1">
    <location>
        <begin position="1"/>
        <end position="23"/>
    </location>
</feature>